<evidence type="ECO:0000259" key="7">
    <source>
        <dbReference type="Pfam" id="PF02836"/>
    </source>
</evidence>
<keyword evidence="4 9" id="KW-0378">Hydrolase</keyword>
<proteinExistence type="inferred from homology"/>
<dbReference type="PANTHER" id="PTHR10066:SF67">
    <property type="entry name" value="BETA-GLUCURONIDASE"/>
    <property type="match status" value="1"/>
</dbReference>
<evidence type="ECO:0000256" key="2">
    <source>
        <dbReference type="ARBA" id="ARBA00012761"/>
    </source>
</evidence>
<dbReference type="STRING" id="575594.HMPREF0501_01434"/>
<dbReference type="InterPro" id="IPR036156">
    <property type="entry name" value="Beta-gal/glucu_dom_sf"/>
</dbReference>
<dbReference type="GO" id="GO:0030246">
    <property type="term" value="F:carbohydrate binding"/>
    <property type="evidence" value="ECO:0007669"/>
    <property type="project" value="TreeGrafter"/>
</dbReference>
<gene>
    <name evidence="9" type="ORF">HMPREF0501_01434</name>
</gene>
<dbReference type="InterPro" id="IPR006102">
    <property type="entry name" value="Ig-like_GH2"/>
</dbReference>
<feature type="domain" description="Glycoside hydrolase family 2 catalytic" evidence="7">
    <location>
        <begin position="276"/>
        <end position="594"/>
    </location>
</feature>
<comment type="similarity">
    <text evidence="1">Belongs to the glycosyl hydrolase 2 family.</text>
</comment>
<dbReference type="FunFam" id="3.20.20.80:FF:000080">
    <property type="entry name" value="Beta-glucuronidase UidA"/>
    <property type="match status" value="1"/>
</dbReference>
<dbReference type="SUPFAM" id="SSF51445">
    <property type="entry name" value="(Trans)glycosidases"/>
    <property type="match status" value="1"/>
</dbReference>
<dbReference type="PRINTS" id="PR00132">
    <property type="entry name" value="GLHYDRLASE2"/>
</dbReference>
<evidence type="ECO:0000256" key="4">
    <source>
        <dbReference type="ARBA" id="ARBA00022801"/>
    </source>
</evidence>
<evidence type="ECO:0000256" key="5">
    <source>
        <dbReference type="ARBA" id="ARBA00023295"/>
    </source>
</evidence>
<dbReference type="SUPFAM" id="SSF49303">
    <property type="entry name" value="beta-Galactosidase/glucuronidase domain"/>
    <property type="match status" value="1"/>
</dbReference>
<dbReference type="eggNOG" id="COG3250">
    <property type="taxonomic scope" value="Bacteria"/>
</dbReference>
<evidence type="ECO:0000313" key="9">
    <source>
        <dbReference type="EMBL" id="EEU29640.1"/>
    </source>
</evidence>
<dbReference type="InterPro" id="IPR006101">
    <property type="entry name" value="Glyco_hydro_2"/>
</dbReference>
<dbReference type="InterPro" id="IPR013783">
    <property type="entry name" value="Ig-like_fold"/>
</dbReference>
<name>C7XXM0_9LACO</name>
<dbReference type="Pfam" id="PF02836">
    <property type="entry name" value="Glyco_hydro_2_C"/>
    <property type="match status" value="1"/>
</dbReference>
<keyword evidence="5" id="KW-0326">Glycosidase</keyword>
<dbReference type="Proteomes" id="UP000003987">
    <property type="component" value="Unassembled WGS sequence"/>
</dbReference>
<evidence type="ECO:0000259" key="6">
    <source>
        <dbReference type="Pfam" id="PF00703"/>
    </source>
</evidence>
<dbReference type="Gene3D" id="2.60.120.260">
    <property type="entry name" value="Galactose-binding domain-like"/>
    <property type="match status" value="1"/>
</dbReference>
<evidence type="ECO:0000259" key="8">
    <source>
        <dbReference type="Pfam" id="PF02837"/>
    </source>
</evidence>
<feature type="domain" description="Glycoside hydrolase family 2 immunoglobulin-like beta-sandwich" evidence="6">
    <location>
        <begin position="182"/>
        <end position="274"/>
    </location>
</feature>
<dbReference type="InterPro" id="IPR006104">
    <property type="entry name" value="Glyco_hydro_2_N"/>
</dbReference>
<feature type="domain" description="Glycosyl hydrolases family 2 sugar binding" evidence="8">
    <location>
        <begin position="20"/>
        <end position="178"/>
    </location>
</feature>
<dbReference type="NCBIfam" id="NF045579">
    <property type="entry name" value="rhamnoside_JR"/>
    <property type="match status" value="1"/>
</dbReference>
<dbReference type="GO" id="GO:0004566">
    <property type="term" value="F:beta-glucuronidase activity"/>
    <property type="evidence" value="ECO:0007669"/>
    <property type="project" value="UniProtKB-EC"/>
</dbReference>
<dbReference type="GO" id="GO:0005975">
    <property type="term" value="P:carbohydrate metabolic process"/>
    <property type="evidence" value="ECO:0007669"/>
    <property type="project" value="InterPro"/>
</dbReference>
<accession>C7XXM0</accession>
<evidence type="ECO:0000256" key="3">
    <source>
        <dbReference type="ARBA" id="ARBA00016205"/>
    </source>
</evidence>
<dbReference type="Gene3D" id="2.60.40.10">
    <property type="entry name" value="Immunoglobulins"/>
    <property type="match status" value="1"/>
</dbReference>
<dbReference type="InterPro" id="IPR017853">
    <property type="entry name" value="GH"/>
</dbReference>
<dbReference type="InterPro" id="IPR008979">
    <property type="entry name" value="Galactose-bd-like_sf"/>
</dbReference>
<dbReference type="Pfam" id="PF00703">
    <property type="entry name" value="Glyco_hydro_2"/>
    <property type="match status" value="1"/>
</dbReference>
<evidence type="ECO:0000313" key="10">
    <source>
        <dbReference type="Proteomes" id="UP000003987"/>
    </source>
</evidence>
<sequence>MEENTMLYPEQTATRTVEDLSGMWEFKAETSKVDPQIPLTDTVWMSVPASFNDQTMDKQLRNHLGYFWYETTFNVPQDQLKKRNVLRFGAVSQSCEVYVNGEQVTTHVGGFTPFEVDVTHYLRAGANDLKVRVSNLLDNTTIPTADLKKNDDGSYKLNTRFDFYNYCGIHRRVKLYTTNKTHIEHIEVNYDTEGAKTTVHPVINVSGNYDHADVSIVDEDRQVVAKGSSLTGSLEISHTHRWKPLHAYLYELVINLYNQNDELLDTYTQEFGVRTIEVKDDHFLINGEPFYFKGFGRHEDSLAHGKGENMPLVNMDYQIMKWMGANSFRTSHYPYSEEAMRQADREGFVVIDECPAVGIYETFNVSLGGNGDFPKGNTWDHLDTMDNHKRALREMIERDHDHPSVVMWSVANEPASHEKGAHEYFKEIIDYTRKLDPQKRPITMVNIMMANVDKDLVGDLLDVICLNRYYGWYVNFDDLEGAKHDLETELVKWHEKFPEKPVMFTEFGADTVAGLHSLLHAPYSEEYQIDYYKANFAIFDKLDFVQGEQLWNFADFTTDSGMIRIGAENMKGVFTRDRRPKGIVGYLRDRWLNLKKD</sequence>
<reference evidence="9 10" key="1">
    <citation type="submission" date="2009-06" db="EMBL/GenBank/DDBJ databases">
        <title>The Genome Sequence of Lactobacillus coleohominis strain 101-4-CHN.</title>
        <authorList>
            <consortium name="The Broad Institute Genome Sequencing Platform"/>
            <person name="Ward D."/>
            <person name="Young S.K."/>
            <person name="Zeng Q."/>
            <person name="Koehrsen M."/>
            <person name="Alvarado L."/>
            <person name="Berlin A."/>
            <person name="Borenstein D."/>
            <person name="Chen Z."/>
            <person name="Engels R."/>
            <person name="Freedman E."/>
            <person name="Gellesch M."/>
            <person name="Goldberg J."/>
            <person name="Griggs A."/>
            <person name="Gujja S."/>
            <person name="Heiman D."/>
            <person name="Hepburn T."/>
            <person name="Howarth C."/>
            <person name="Jen D."/>
            <person name="Larson L."/>
            <person name="Lewis B."/>
            <person name="Mehta T."/>
            <person name="Park D."/>
            <person name="Pearson M."/>
            <person name="Roberts A."/>
            <person name="Saif S."/>
            <person name="Shea T."/>
            <person name="Shenoy N."/>
            <person name="Sisk P."/>
            <person name="Stolte C."/>
            <person name="Sykes S."/>
            <person name="Walk T."/>
            <person name="White J."/>
            <person name="Yandava C."/>
            <person name="Liu Y."/>
            <person name="Xu Q."/>
            <person name="Lander E."/>
            <person name="Nusbaum C."/>
            <person name="Galagan J."/>
            <person name="Birren B."/>
        </authorList>
    </citation>
    <scope>NUCLEOTIDE SEQUENCE [LARGE SCALE GENOMIC DNA]</scope>
    <source>
        <strain evidence="9 10">101-4-CHN</strain>
    </source>
</reference>
<keyword evidence="10" id="KW-1185">Reference proteome</keyword>
<dbReference type="InterPro" id="IPR006103">
    <property type="entry name" value="Glyco_hydro_2_cat"/>
</dbReference>
<dbReference type="EC" id="3.2.1.31" evidence="2"/>
<organism evidence="9 10">
    <name type="scientific">Limosilactobacillus coleohominis 101-4-CHN</name>
    <dbReference type="NCBI Taxonomy" id="575594"/>
    <lineage>
        <taxon>Bacteria</taxon>
        <taxon>Bacillati</taxon>
        <taxon>Bacillota</taxon>
        <taxon>Bacilli</taxon>
        <taxon>Lactobacillales</taxon>
        <taxon>Lactobacillaceae</taxon>
        <taxon>Limosilactobacillus</taxon>
    </lineage>
</organism>
<dbReference type="NCBIfam" id="NF007538">
    <property type="entry name" value="PRK10150.1"/>
    <property type="match status" value="1"/>
</dbReference>
<dbReference type="GO" id="GO:0019391">
    <property type="term" value="P:glucuronoside catabolic process"/>
    <property type="evidence" value="ECO:0007669"/>
    <property type="project" value="TreeGrafter"/>
</dbReference>
<dbReference type="PANTHER" id="PTHR10066">
    <property type="entry name" value="BETA-GLUCURONIDASE"/>
    <property type="match status" value="1"/>
</dbReference>
<protein>
    <recommendedName>
        <fullName evidence="3">Beta-glucuronidase</fullName>
        <ecNumber evidence="2">3.2.1.31</ecNumber>
    </recommendedName>
</protein>
<dbReference type="AlphaFoldDB" id="C7XXM0"/>
<dbReference type="Pfam" id="PF02837">
    <property type="entry name" value="Glyco_hydro_2_N"/>
    <property type="match status" value="1"/>
</dbReference>
<dbReference type="SUPFAM" id="SSF49785">
    <property type="entry name" value="Galactose-binding domain-like"/>
    <property type="match status" value="1"/>
</dbReference>
<dbReference type="EMBL" id="GG698806">
    <property type="protein sequence ID" value="EEU29640.1"/>
    <property type="molecule type" value="Genomic_DNA"/>
</dbReference>
<dbReference type="HOGENOM" id="CLU_006501_6_1_9"/>
<evidence type="ECO:0000256" key="1">
    <source>
        <dbReference type="ARBA" id="ARBA00007401"/>
    </source>
</evidence>
<dbReference type="Gene3D" id="3.20.20.80">
    <property type="entry name" value="Glycosidases"/>
    <property type="match status" value="1"/>
</dbReference>